<name>A0A543B1F2_9ACTN</name>
<dbReference type="InParanoid" id="A0A543B1F2"/>
<sequence length="68" mass="7449">MNLKLLAWITLPIVGLILAGIIVWNIIAWVFGWVFYLAIGVAAVGLAIWGWGKMKNKVGAGSQRKMIP</sequence>
<comment type="caution">
    <text evidence="2">The sequence shown here is derived from an EMBL/GenBank/DDBJ whole genome shotgun (WGS) entry which is preliminary data.</text>
</comment>
<evidence type="ECO:0000313" key="3">
    <source>
        <dbReference type="Proteomes" id="UP000317043"/>
    </source>
</evidence>
<protein>
    <submittedName>
        <fullName evidence="2">Uncharacterized protein</fullName>
    </submittedName>
</protein>
<keyword evidence="3" id="KW-1185">Reference proteome</keyword>
<proteinExistence type="predicted"/>
<evidence type="ECO:0000256" key="1">
    <source>
        <dbReference type="SAM" id="Phobius"/>
    </source>
</evidence>
<evidence type="ECO:0000313" key="2">
    <source>
        <dbReference type="EMBL" id="TQL78658.1"/>
    </source>
</evidence>
<accession>A0A543B1F2</accession>
<dbReference type="AlphaFoldDB" id="A0A543B1F2"/>
<keyword evidence="1" id="KW-0812">Transmembrane</keyword>
<dbReference type="EMBL" id="VFOW01000001">
    <property type="protein sequence ID" value="TQL78658.1"/>
    <property type="molecule type" value="Genomic_DNA"/>
</dbReference>
<reference evidence="2 3" key="1">
    <citation type="submission" date="2019-06" db="EMBL/GenBank/DDBJ databases">
        <title>Sequencing the genomes of 1000 actinobacteria strains.</title>
        <authorList>
            <person name="Klenk H.-P."/>
        </authorList>
    </citation>
    <scope>NUCLEOTIDE SEQUENCE [LARGE SCALE GENOMIC DNA]</scope>
    <source>
        <strain evidence="2 3">DSM 45928</strain>
    </source>
</reference>
<dbReference type="Proteomes" id="UP000317043">
    <property type="component" value="Unassembled WGS sequence"/>
</dbReference>
<dbReference type="OrthoDB" id="9954094at2"/>
<feature type="transmembrane region" description="Helical" evidence="1">
    <location>
        <begin position="5"/>
        <end position="27"/>
    </location>
</feature>
<keyword evidence="1" id="KW-0472">Membrane</keyword>
<feature type="transmembrane region" description="Helical" evidence="1">
    <location>
        <begin position="33"/>
        <end position="52"/>
    </location>
</feature>
<organism evidence="2 3">
    <name type="scientific">Stackebrandtia endophytica</name>
    <dbReference type="NCBI Taxonomy" id="1496996"/>
    <lineage>
        <taxon>Bacteria</taxon>
        <taxon>Bacillati</taxon>
        <taxon>Actinomycetota</taxon>
        <taxon>Actinomycetes</taxon>
        <taxon>Glycomycetales</taxon>
        <taxon>Glycomycetaceae</taxon>
        <taxon>Stackebrandtia</taxon>
    </lineage>
</organism>
<gene>
    <name evidence="2" type="ORF">FB566_4249</name>
</gene>
<dbReference type="RefSeq" id="WP_142043360.1">
    <property type="nucleotide sequence ID" value="NZ_JBHTGS010000003.1"/>
</dbReference>
<keyword evidence="1" id="KW-1133">Transmembrane helix</keyword>